<evidence type="ECO:0000313" key="3">
    <source>
        <dbReference type="Proteomes" id="UP000267164"/>
    </source>
</evidence>
<keyword evidence="2" id="KW-0269">Exonuclease</keyword>
<dbReference type="RefSeq" id="WP_120736523.1">
    <property type="nucleotide sequence ID" value="NZ_CP032568.1"/>
</dbReference>
<dbReference type="InterPro" id="IPR036691">
    <property type="entry name" value="Endo/exonu/phosph_ase_sf"/>
</dbReference>
<keyword evidence="2" id="KW-0540">Nuclease</keyword>
<keyword evidence="3" id="KW-1185">Reference proteome</keyword>
<feature type="domain" description="Endonuclease/exonuclease/phosphatase" evidence="1">
    <location>
        <begin position="5"/>
        <end position="225"/>
    </location>
</feature>
<dbReference type="Proteomes" id="UP000267164">
    <property type="component" value="Chromosome"/>
</dbReference>
<dbReference type="OrthoDB" id="4541127at2"/>
<keyword evidence="2" id="KW-0255">Endonuclease</keyword>
<accession>A0A386ZBZ0</accession>
<proteinExistence type="predicted"/>
<dbReference type="SUPFAM" id="SSF56219">
    <property type="entry name" value="DNase I-like"/>
    <property type="match status" value="1"/>
</dbReference>
<protein>
    <submittedName>
        <fullName evidence="2">Endonuclease/exonuclease/phosphatase family protein</fullName>
    </submittedName>
</protein>
<dbReference type="EMBL" id="CP032568">
    <property type="protein sequence ID" value="AYF74604.1"/>
    <property type="molecule type" value="Genomic_DNA"/>
</dbReference>
<dbReference type="GO" id="GO:0004519">
    <property type="term" value="F:endonuclease activity"/>
    <property type="evidence" value="ECO:0007669"/>
    <property type="project" value="UniProtKB-KW"/>
</dbReference>
<dbReference type="InterPro" id="IPR005135">
    <property type="entry name" value="Endo/exonuclease/phosphatase"/>
</dbReference>
<dbReference type="GO" id="GO:0004527">
    <property type="term" value="F:exonuclease activity"/>
    <property type="evidence" value="ECO:0007669"/>
    <property type="project" value="UniProtKB-KW"/>
</dbReference>
<dbReference type="Pfam" id="PF03372">
    <property type="entry name" value="Exo_endo_phos"/>
    <property type="match status" value="1"/>
</dbReference>
<gene>
    <name evidence="2" type="ORF">D7D52_12860</name>
</gene>
<name>A0A386ZBZ0_9NOCA</name>
<keyword evidence="2" id="KW-0378">Hydrolase</keyword>
<sequence length="233" mass="25096">MITVATWNVLHRVHADNWDSDIAGRWPIEAERIEAVTAVVAARAESVIALMEVSGDQLVALRNALPAREFHVLNYPRVPRPRRLANVLEHRTEHLVILVDGTARPVAAESFGFDPGKGVLVIEFDGLLIAATHVTGDERRGEQLVRLRELTAAGPAVLLGDFNIDRATLAAGLGDGYTVGEFAPDALPTRPRDAGAKSQYIDHVVGHGVPVREVVVEDVAGASDHNLVRAIVG</sequence>
<dbReference type="Gene3D" id="3.60.10.10">
    <property type="entry name" value="Endonuclease/exonuclease/phosphatase"/>
    <property type="match status" value="1"/>
</dbReference>
<evidence type="ECO:0000313" key="2">
    <source>
        <dbReference type="EMBL" id="AYF74604.1"/>
    </source>
</evidence>
<evidence type="ECO:0000259" key="1">
    <source>
        <dbReference type="Pfam" id="PF03372"/>
    </source>
</evidence>
<dbReference type="KEGG" id="nyu:D7D52_12860"/>
<reference evidence="2 3" key="1">
    <citation type="submission" date="2018-09" db="EMBL/GenBank/DDBJ databases">
        <title>Nocardia yunnanensis sp. nov., an actinomycete isolated from a soil sample.</title>
        <authorList>
            <person name="Zhang J."/>
        </authorList>
    </citation>
    <scope>NUCLEOTIDE SEQUENCE [LARGE SCALE GENOMIC DNA]</scope>
    <source>
        <strain evidence="2 3">CFHS0054</strain>
    </source>
</reference>
<dbReference type="AlphaFoldDB" id="A0A386ZBZ0"/>
<organism evidence="2 3">
    <name type="scientific">Nocardia yunnanensis</name>
    <dbReference type="NCBI Taxonomy" id="2382165"/>
    <lineage>
        <taxon>Bacteria</taxon>
        <taxon>Bacillati</taxon>
        <taxon>Actinomycetota</taxon>
        <taxon>Actinomycetes</taxon>
        <taxon>Mycobacteriales</taxon>
        <taxon>Nocardiaceae</taxon>
        <taxon>Nocardia</taxon>
    </lineage>
</organism>